<sequence>MEQFFKRILVLEACGAIATHLWLKRSEPSSLFLVCSVLSLVPFFPFFVFSPSLASPISGMFLSYLVYSVTLATSVVAYRISSFHPLSKHPGPLICKITKLWSVWVALKGDTHLYHKRLHDKYGPTVRIGPNELSTVDKDLIPFVLGSQGMPKGQLWDGRRFDQPKNGNEYNSLIDVRDLQIHAQLRKAWNKAFAPSSMRDYEEILVPRVAQLGDHLAHACKNGNDHVVHVDLAKWISFFSFDFMGDIAFGGCFELMRDGDKEGMWKNMESGLYLPSITQHVPWIAVVLRSLPFFGSGMQALTRFGVFHAKRRAALELKKKDLFYYLLEASNTSSTSVEEQLPIIVGNAILTIVAGSDTTASVMSSIICYLLCHPDVYERLRDELDHAFPYLDADGVPVIEPEKLSSLNLLNAVINETLRLLPAVPTSLQRAPARGSGGQMLGTSFFIPEGTGIQVPPYVLHRDPRYFSPDPDAFIPDRWLTPSKDGKDSQVPEFLTMRDAFIPFSSGPANCAGKSLALTEMRTVIALLLKRFDLGFESKGSLEVERAKWESQMKDRFVFAKGKLPIWLKERRL</sequence>
<evidence type="ECO:0000313" key="15">
    <source>
        <dbReference type="EMBL" id="KIK09433.1"/>
    </source>
</evidence>
<dbReference type="Proteomes" id="UP000054477">
    <property type="component" value="Unassembled WGS sequence"/>
</dbReference>
<evidence type="ECO:0000256" key="8">
    <source>
        <dbReference type="ARBA" id="ARBA00022989"/>
    </source>
</evidence>
<feature type="transmembrane region" description="Helical" evidence="14">
    <location>
        <begin position="29"/>
        <end position="49"/>
    </location>
</feature>
<keyword evidence="11" id="KW-0503">Monooxygenase</keyword>
<dbReference type="PRINTS" id="PR00385">
    <property type="entry name" value="P450"/>
</dbReference>
<comment type="pathway">
    <text evidence="3">Secondary metabolite biosynthesis; terpenoid biosynthesis.</text>
</comment>
<comment type="cofactor">
    <cofactor evidence="1 13">
        <name>heme</name>
        <dbReference type="ChEBI" id="CHEBI:30413"/>
    </cofactor>
</comment>
<feature type="binding site" description="axial binding residue" evidence="13">
    <location>
        <position position="511"/>
    </location>
    <ligand>
        <name>heme</name>
        <dbReference type="ChEBI" id="CHEBI:30413"/>
    </ligand>
    <ligandPart>
        <name>Fe</name>
        <dbReference type="ChEBI" id="CHEBI:18248"/>
    </ligandPart>
</feature>
<dbReference type="GO" id="GO:0016020">
    <property type="term" value="C:membrane"/>
    <property type="evidence" value="ECO:0007669"/>
    <property type="project" value="UniProtKB-SubCell"/>
</dbReference>
<accession>A0A0C9YN95</accession>
<keyword evidence="5 13" id="KW-0349">Heme</keyword>
<keyword evidence="16" id="KW-1185">Reference proteome</keyword>
<dbReference type="GO" id="GO:0004497">
    <property type="term" value="F:monooxygenase activity"/>
    <property type="evidence" value="ECO:0007669"/>
    <property type="project" value="UniProtKB-KW"/>
</dbReference>
<dbReference type="GO" id="GO:0016705">
    <property type="term" value="F:oxidoreductase activity, acting on paired donors, with incorporation or reduction of molecular oxygen"/>
    <property type="evidence" value="ECO:0007669"/>
    <property type="project" value="InterPro"/>
</dbReference>
<keyword evidence="8 14" id="KW-1133">Transmembrane helix</keyword>
<evidence type="ECO:0000256" key="9">
    <source>
        <dbReference type="ARBA" id="ARBA00023002"/>
    </source>
</evidence>
<dbReference type="Pfam" id="PF00067">
    <property type="entry name" value="p450"/>
    <property type="match status" value="1"/>
</dbReference>
<name>A0A0C9YN95_9AGAR</name>
<keyword evidence="9" id="KW-0560">Oxidoreductase</keyword>
<dbReference type="HOGENOM" id="CLU_001570_14_10_1"/>
<reference evidence="16" key="2">
    <citation type="submission" date="2015-01" db="EMBL/GenBank/DDBJ databases">
        <title>Evolutionary Origins and Diversification of the Mycorrhizal Mutualists.</title>
        <authorList>
            <consortium name="DOE Joint Genome Institute"/>
            <consortium name="Mycorrhizal Genomics Consortium"/>
            <person name="Kohler A."/>
            <person name="Kuo A."/>
            <person name="Nagy L.G."/>
            <person name="Floudas D."/>
            <person name="Copeland A."/>
            <person name="Barry K.W."/>
            <person name="Cichocki N."/>
            <person name="Veneault-Fourrey C."/>
            <person name="LaButti K."/>
            <person name="Lindquist E.A."/>
            <person name="Lipzen A."/>
            <person name="Lundell T."/>
            <person name="Morin E."/>
            <person name="Murat C."/>
            <person name="Riley R."/>
            <person name="Ohm R."/>
            <person name="Sun H."/>
            <person name="Tunlid A."/>
            <person name="Henrissat B."/>
            <person name="Grigoriev I.V."/>
            <person name="Hibbett D.S."/>
            <person name="Martin F."/>
        </authorList>
    </citation>
    <scope>NUCLEOTIDE SEQUENCE [LARGE SCALE GENOMIC DNA]</scope>
    <source>
        <strain evidence="16">LaAM-08-1</strain>
    </source>
</reference>
<dbReference type="EMBL" id="KN838538">
    <property type="protein sequence ID" value="KIK09433.1"/>
    <property type="molecule type" value="Genomic_DNA"/>
</dbReference>
<organism evidence="15 16">
    <name type="scientific">Laccaria amethystina LaAM-08-1</name>
    <dbReference type="NCBI Taxonomy" id="1095629"/>
    <lineage>
        <taxon>Eukaryota</taxon>
        <taxon>Fungi</taxon>
        <taxon>Dikarya</taxon>
        <taxon>Basidiomycota</taxon>
        <taxon>Agaricomycotina</taxon>
        <taxon>Agaricomycetes</taxon>
        <taxon>Agaricomycetidae</taxon>
        <taxon>Agaricales</taxon>
        <taxon>Agaricineae</taxon>
        <taxon>Hydnangiaceae</taxon>
        <taxon>Laccaria</taxon>
    </lineage>
</organism>
<comment type="similarity">
    <text evidence="4">Belongs to the cytochrome P450 family.</text>
</comment>
<gene>
    <name evidence="15" type="ORF">K443DRAFT_127391</name>
</gene>
<dbReference type="PANTHER" id="PTHR24305:SF166">
    <property type="entry name" value="CYTOCHROME P450 12A4, MITOCHONDRIAL-RELATED"/>
    <property type="match status" value="1"/>
</dbReference>
<keyword evidence="10 13" id="KW-0408">Iron</keyword>
<evidence type="ECO:0000256" key="11">
    <source>
        <dbReference type="ARBA" id="ARBA00023033"/>
    </source>
</evidence>
<dbReference type="PRINTS" id="PR00463">
    <property type="entry name" value="EP450I"/>
</dbReference>
<dbReference type="InterPro" id="IPR050121">
    <property type="entry name" value="Cytochrome_P450_monoxygenase"/>
</dbReference>
<dbReference type="PANTHER" id="PTHR24305">
    <property type="entry name" value="CYTOCHROME P450"/>
    <property type="match status" value="1"/>
</dbReference>
<dbReference type="Gene3D" id="1.10.630.10">
    <property type="entry name" value="Cytochrome P450"/>
    <property type="match status" value="1"/>
</dbReference>
<proteinExistence type="inferred from homology"/>
<dbReference type="InterPro" id="IPR002401">
    <property type="entry name" value="Cyt_P450_E_grp-I"/>
</dbReference>
<evidence type="ECO:0000256" key="10">
    <source>
        <dbReference type="ARBA" id="ARBA00023004"/>
    </source>
</evidence>
<evidence type="ECO:0000256" key="13">
    <source>
        <dbReference type="PIRSR" id="PIRSR602401-1"/>
    </source>
</evidence>
<evidence type="ECO:0008006" key="17">
    <source>
        <dbReference type="Google" id="ProtNLM"/>
    </source>
</evidence>
<evidence type="ECO:0000256" key="7">
    <source>
        <dbReference type="ARBA" id="ARBA00022723"/>
    </source>
</evidence>
<evidence type="ECO:0000256" key="3">
    <source>
        <dbReference type="ARBA" id="ARBA00004721"/>
    </source>
</evidence>
<protein>
    <recommendedName>
        <fullName evidence="17">Cytochrome P450</fullName>
    </recommendedName>
</protein>
<keyword evidence="7 13" id="KW-0479">Metal-binding</keyword>
<keyword evidence="12 14" id="KW-0472">Membrane</keyword>
<evidence type="ECO:0000313" key="16">
    <source>
        <dbReference type="Proteomes" id="UP000054477"/>
    </source>
</evidence>
<dbReference type="GO" id="GO:0005506">
    <property type="term" value="F:iron ion binding"/>
    <property type="evidence" value="ECO:0007669"/>
    <property type="project" value="InterPro"/>
</dbReference>
<dbReference type="STRING" id="1095629.A0A0C9YN95"/>
<dbReference type="GO" id="GO:0020037">
    <property type="term" value="F:heme binding"/>
    <property type="evidence" value="ECO:0007669"/>
    <property type="project" value="InterPro"/>
</dbReference>
<dbReference type="CDD" id="cd11061">
    <property type="entry name" value="CYP67-like"/>
    <property type="match status" value="1"/>
</dbReference>
<dbReference type="AlphaFoldDB" id="A0A0C9YN95"/>
<dbReference type="InterPro" id="IPR036396">
    <property type="entry name" value="Cyt_P450_sf"/>
</dbReference>
<dbReference type="SUPFAM" id="SSF48264">
    <property type="entry name" value="Cytochrome P450"/>
    <property type="match status" value="1"/>
</dbReference>
<evidence type="ECO:0000256" key="12">
    <source>
        <dbReference type="ARBA" id="ARBA00023136"/>
    </source>
</evidence>
<evidence type="ECO:0000256" key="14">
    <source>
        <dbReference type="SAM" id="Phobius"/>
    </source>
</evidence>
<keyword evidence="6 14" id="KW-0812">Transmembrane</keyword>
<reference evidence="15 16" key="1">
    <citation type="submission" date="2014-04" db="EMBL/GenBank/DDBJ databases">
        <authorList>
            <consortium name="DOE Joint Genome Institute"/>
            <person name="Kuo A."/>
            <person name="Kohler A."/>
            <person name="Nagy L.G."/>
            <person name="Floudas D."/>
            <person name="Copeland A."/>
            <person name="Barry K.W."/>
            <person name="Cichocki N."/>
            <person name="Veneault-Fourrey C."/>
            <person name="LaButti K."/>
            <person name="Lindquist E.A."/>
            <person name="Lipzen A."/>
            <person name="Lundell T."/>
            <person name="Morin E."/>
            <person name="Murat C."/>
            <person name="Sun H."/>
            <person name="Tunlid A."/>
            <person name="Henrissat B."/>
            <person name="Grigoriev I.V."/>
            <person name="Hibbett D.S."/>
            <person name="Martin F."/>
            <person name="Nordberg H.P."/>
            <person name="Cantor M.N."/>
            <person name="Hua S.X."/>
        </authorList>
    </citation>
    <scope>NUCLEOTIDE SEQUENCE [LARGE SCALE GENOMIC DNA]</scope>
    <source>
        <strain evidence="15 16">LaAM-08-1</strain>
    </source>
</reference>
<evidence type="ECO:0000256" key="4">
    <source>
        <dbReference type="ARBA" id="ARBA00010617"/>
    </source>
</evidence>
<evidence type="ECO:0000256" key="5">
    <source>
        <dbReference type="ARBA" id="ARBA00022617"/>
    </source>
</evidence>
<evidence type="ECO:0000256" key="2">
    <source>
        <dbReference type="ARBA" id="ARBA00004370"/>
    </source>
</evidence>
<dbReference type="OrthoDB" id="6692864at2759"/>
<evidence type="ECO:0000256" key="6">
    <source>
        <dbReference type="ARBA" id="ARBA00022692"/>
    </source>
</evidence>
<dbReference type="InterPro" id="IPR001128">
    <property type="entry name" value="Cyt_P450"/>
</dbReference>
<comment type="subcellular location">
    <subcellularLocation>
        <location evidence="2">Membrane</location>
    </subcellularLocation>
</comment>
<evidence type="ECO:0000256" key="1">
    <source>
        <dbReference type="ARBA" id="ARBA00001971"/>
    </source>
</evidence>